<organism evidence="4 5">
    <name type="scientific">Levilactobacillus tangyuanensis</name>
    <dbReference type="NCBI Taxonomy" id="2486021"/>
    <lineage>
        <taxon>Bacteria</taxon>
        <taxon>Bacillati</taxon>
        <taxon>Bacillota</taxon>
        <taxon>Bacilli</taxon>
        <taxon>Lactobacillales</taxon>
        <taxon>Lactobacillaceae</taxon>
        <taxon>Levilactobacillus</taxon>
    </lineage>
</organism>
<dbReference type="InterPro" id="IPR032675">
    <property type="entry name" value="LRR_dom_sf"/>
</dbReference>
<reference evidence="5" key="1">
    <citation type="journal article" date="2019" name="Int. J. Syst. Evol. Microbiol.">
        <title>The Global Catalogue of Microorganisms (GCM) 10K type strain sequencing project: providing services to taxonomists for standard genome sequencing and annotation.</title>
        <authorList>
            <consortium name="The Broad Institute Genomics Platform"/>
            <consortium name="The Broad Institute Genome Sequencing Center for Infectious Disease"/>
            <person name="Wu L."/>
            <person name="Ma J."/>
        </authorList>
    </citation>
    <scope>NUCLEOTIDE SEQUENCE [LARGE SCALE GENOMIC DNA]</scope>
    <source>
        <strain evidence="5">CCM 8907</strain>
    </source>
</reference>
<dbReference type="InterPro" id="IPR026906">
    <property type="entry name" value="LRR_5"/>
</dbReference>
<comment type="caution">
    <text evidence="4">The sequence shown here is derived from an EMBL/GenBank/DDBJ whole genome shotgun (WGS) entry which is preliminary data.</text>
</comment>
<keyword evidence="5" id="KW-1185">Reference proteome</keyword>
<feature type="chain" id="PRO_5047186390" evidence="3">
    <location>
        <begin position="40"/>
        <end position="1005"/>
    </location>
</feature>
<feature type="signal peptide" evidence="3">
    <location>
        <begin position="1"/>
        <end position="39"/>
    </location>
</feature>
<gene>
    <name evidence="4" type="ORF">ACFQET_04340</name>
</gene>
<feature type="transmembrane region" description="Helical" evidence="2">
    <location>
        <begin position="981"/>
        <end position="999"/>
    </location>
</feature>
<evidence type="ECO:0000256" key="3">
    <source>
        <dbReference type="SAM" id="SignalP"/>
    </source>
</evidence>
<dbReference type="Gene3D" id="3.80.10.10">
    <property type="entry name" value="Ribonuclease Inhibitor"/>
    <property type="match status" value="4"/>
</dbReference>
<evidence type="ECO:0000256" key="1">
    <source>
        <dbReference type="SAM" id="MobiDB-lite"/>
    </source>
</evidence>
<keyword evidence="3" id="KW-0732">Signal</keyword>
<feature type="region of interest" description="Disordered" evidence="1">
    <location>
        <begin position="870"/>
        <end position="976"/>
    </location>
</feature>
<feature type="compositionally biased region" description="Polar residues" evidence="1">
    <location>
        <begin position="70"/>
        <end position="81"/>
    </location>
</feature>
<dbReference type="PANTHER" id="PTHR45661">
    <property type="entry name" value="SURFACE ANTIGEN"/>
    <property type="match status" value="1"/>
</dbReference>
<sequence>MRIDQRQVKRQGTYRAWLFAGVTLAALSTGLMLTTPANAATEPVVSQDSEPKANTVKPVVPASTDDGDQSAGQSNENSGDPLTNEKKQSADGTGDLADKNGSVDKKVTTTAVNNHYQRRSRALDIPAAPTNNATVTTPDATGADTAGIQYALNSDNTSYTVTGYTGDATAISIPDQFENLNVTAIADKAFANGKLTSVTIGDKVGTIGESAFANNKLTSLTIGNEVQTIGASAFENNLLASIDFRANQTGSGWLWKIGAAAFKGNQLNGTLTLPVGIAEIDTSAFENNLLESIDFKGVQAGSTSLWDIEKAAFKNNRLKGILKLPAGVKNIGDSAFEGNDQDDGSENQLTGIDFGVRPLNPDGTNLSLTIGVNSFSYNALTSIALPDGTTSVGDTAFSYNQLVTATLGTDLTTIGNGAFLHNLLQTITIPKNVNPIGNTAFAHNSLTEVTFFNGRLDTIGVGAFSENSITSLKIPDSVTTIQGSAFTENPQLTSLQLGNQVDTIGSAAFGGDAISGNLTFPDSVRVIGDSAFAGNKLTGVTFGNQHTSKLETIGSAAFVGNPGLTGELIIPDKVNFINAGAFSGDALTGIDFGKSTGTIGNGAFTNNKLVGTLTLSDGIEHINDAAFQNNGLTGLKLGQDLMTIGDEAFAGNQIAGDLVIPSKVTSIGEQTFTGNQLTRLTLGDSVASIGTSAFADNALTGDILPDDDISAEHVLMIPASVTSIGKTAFADNDLGGVTFAGTVDSIDNEAFAGNNLQKIQAADPVTHLGDQAFADQQTLTATVGHANDQLTGVKAAIAATLKLQNFALTDPMVFTYNGTPLSYDSTTDRLSLPSGITGTSMVLTLSSGTIGQDTDHSGNYGVNQLTLKWSDSSSGGDSAKTDPVSPDKPTTPIHPVDPGKKPAVKPTKPKDRKGNHHRSPKTSQTPLAGHGRSAASATGWTYWTDRDGAKQGLTKQRSDHSTTGQHQAAAELPQTDESATAWSWIGTMLLTILSWLGLADRRRQR</sequence>
<dbReference type="InterPro" id="IPR053139">
    <property type="entry name" value="Surface_bspA-like"/>
</dbReference>
<evidence type="ECO:0000313" key="4">
    <source>
        <dbReference type="EMBL" id="MFC6274742.1"/>
    </source>
</evidence>
<evidence type="ECO:0000313" key="5">
    <source>
        <dbReference type="Proteomes" id="UP001596191"/>
    </source>
</evidence>
<dbReference type="Pfam" id="PF13306">
    <property type="entry name" value="LRR_5"/>
    <property type="match status" value="4"/>
</dbReference>
<protein>
    <submittedName>
        <fullName evidence="4">Leucine-rich repeat domain-containing protein</fullName>
    </submittedName>
</protein>
<dbReference type="SUPFAM" id="SSF52058">
    <property type="entry name" value="L domain-like"/>
    <property type="match status" value="1"/>
</dbReference>
<feature type="compositionally biased region" description="Basic residues" evidence="1">
    <location>
        <begin position="910"/>
        <end position="920"/>
    </location>
</feature>
<proteinExistence type="predicted"/>
<evidence type="ECO:0000256" key="2">
    <source>
        <dbReference type="SAM" id="Phobius"/>
    </source>
</evidence>
<feature type="region of interest" description="Disordered" evidence="1">
    <location>
        <begin position="42"/>
        <end position="114"/>
    </location>
</feature>
<name>A0ABW1TM03_9LACO</name>
<accession>A0ABW1TM03</accession>
<dbReference type="Gene3D" id="3.40.50.12480">
    <property type="match status" value="1"/>
</dbReference>
<keyword evidence="2" id="KW-1133">Transmembrane helix</keyword>
<dbReference type="RefSeq" id="WP_125640106.1">
    <property type="nucleotide sequence ID" value="NZ_JBHSSJ010000003.1"/>
</dbReference>
<keyword evidence="2" id="KW-0472">Membrane</keyword>
<dbReference type="EMBL" id="JBHSSJ010000003">
    <property type="protein sequence ID" value="MFC6274742.1"/>
    <property type="molecule type" value="Genomic_DNA"/>
</dbReference>
<dbReference type="PANTHER" id="PTHR45661:SF3">
    <property type="entry name" value="IG-LIKE DOMAIN-CONTAINING PROTEIN"/>
    <property type="match status" value="1"/>
</dbReference>
<keyword evidence="2" id="KW-0812">Transmembrane</keyword>
<dbReference type="Proteomes" id="UP001596191">
    <property type="component" value="Unassembled WGS sequence"/>
</dbReference>
<feature type="compositionally biased region" description="Basic and acidic residues" evidence="1">
    <location>
        <begin position="96"/>
        <end position="107"/>
    </location>
</feature>